<sequence>MKKSFECEATIENLEKVMRFVEGELEAQDCDRAHIMQITLAVEEIYVNIAHYAYGKLDKEGKTIPDTGIGPMELDLMTDGGQVYLTFKDEGVPYNPLEREKPDITLSAEDREIGGLGIFMAKKSMDEITYDYKDGKNILTLMKHI</sequence>
<keyword evidence="1" id="KW-0723">Serine/threonine-protein kinase</keyword>
<dbReference type="AlphaFoldDB" id="A0A1M6BC24"/>
<dbReference type="InterPro" id="IPR050267">
    <property type="entry name" value="Anti-sigma-factor_SerPK"/>
</dbReference>
<dbReference type="PANTHER" id="PTHR35526">
    <property type="entry name" value="ANTI-SIGMA-F FACTOR RSBW-RELATED"/>
    <property type="match status" value="1"/>
</dbReference>
<evidence type="ECO:0000313" key="4">
    <source>
        <dbReference type="Proteomes" id="UP000184185"/>
    </source>
</evidence>
<dbReference type="Gene3D" id="3.30.565.10">
    <property type="entry name" value="Histidine kinase-like ATPase, C-terminal domain"/>
    <property type="match status" value="1"/>
</dbReference>
<dbReference type="STRING" id="185007.SAMN02910350_00845"/>
<keyword evidence="3" id="KW-0418">Kinase</keyword>
<dbReference type="EMBL" id="FQYQ01000002">
    <property type="protein sequence ID" value="SHI46272.1"/>
    <property type="molecule type" value="Genomic_DNA"/>
</dbReference>
<evidence type="ECO:0000256" key="1">
    <source>
        <dbReference type="ARBA" id="ARBA00022527"/>
    </source>
</evidence>
<dbReference type="Pfam" id="PF13581">
    <property type="entry name" value="HATPase_c_2"/>
    <property type="match status" value="1"/>
</dbReference>
<keyword evidence="3" id="KW-0808">Transferase</keyword>
<dbReference type="SUPFAM" id="SSF55874">
    <property type="entry name" value="ATPase domain of HSP90 chaperone/DNA topoisomerase II/histidine kinase"/>
    <property type="match status" value="1"/>
</dbReference>
<dbReference type="InterPro" id="IPR003594">
    <property type="entry name" value="HATPase_dom"/>
</dbReference>
<reference evidence="3 4" key="1">
    <citation type="submission" date="2016-11" db="EMBL/GenBank/DDBJ databases">
        <authorList>
            <person name="Jaros S."/>
            <person name="Januszkiewicz K."/>
            <person name="Wedrychowicz H."/>
        </authorList>
    </citation>
    <scope>NUCLEOTIDE SEQUENCE [LARGE SCALE GENOMIC DNA]</scope>
    <source>
        <strain evidence="3 4">DSM 14809</strain>
    </source>
</reference>
<dbReference type="InterPro" id="IPR036890">
    <property type="entry name" value="HATPase_C_sf"/>
</dbReference>
<keyword evidence="4" id="KW-1185">Reference proteome</keyword>
<evidence type="ECO:0000259" key="2">
    <source>
        <dbReference type="Pfam" id="PF13581"/>
    </source>
</evidence>
<protein>
    <submittedName>
        <fullName evidence="3">Anti-sigma regulatory factor (Ser/Thr protein kinase)</fullName>
    </submittedName>
</protein>
<evidence type="ECO:0000313" key="3">
    <source>
        <dbReference type="EMBL" id="SHI46272.1"/>
    </source>
</evidence>
<proteinExistence type="predicted"/>
<accession>A0A1M6BC24</accession>
<organism evidence="3 4">
    <name type="scientific">Pseudobutyrivibrio xylanivorans DSM 14809</name>
    <dbReference type="NCBI Taxonomy" id="1123012"/>
    <lineage>
        <taxon>Bacteria</taxon>
        <taxon>Bacillati</taxon>
        <taxon>Bacillota</taxon>
        <taxon>Clostridia</taxon>
        <taxon>Lachnospirales</taxon>
        <taxon>Lachnospiraceae</taxon>
        <taxon>Pseudobutyrivibrio</taxon>
    </lineage>
</organism>
<dbReference type="Proteomes" id="UP000184185">
    <property type="component" value="Unassembled WGS sequence"/>
</dbReference>
<dbReference type="OrthoDB" id="9792240at2"/>
<dbReference type="GO" id="GO:0004674">
    <property type="term" value="F:protein serine/threonine kinase activity"/>
    <property type="evidence" value="ECO:0007669"/>
    <property type="project" value="UniProtKB-KW"/>
</dbReference>
<dbReference type="CDD" id="cd16936">
    <property type="entry name" value="HATPase_RsbW-like"/>
    <property type="match status" value="1"/>
</dbReference>
<feature type="domain" description="Histidine kinase/HSP90-like ATPase" evidence="2">
    <location>
        <begin position="8"/>
        <end position="143"/>
    </location>
</feature>
<dbReference type="RefSeq" id="WP_072912008.1">
    <property type="nucleotide sequence ID" value="NZ_FQYQ01000002.1"/>
</dbReference>
<name>A0A1M6BC24_PSEXY</name>
<dbReference type="PANTHER" id="PTHR35526:SF6">
    <property type="entry name" value="SLR1861 PROTEIN"/>
    <property type="match status" value="1"/>
</dbReference>
<gene>
    <name evidence="3" type="ORF">SAMN02745725_00409</name>
</gene>